<gene>
    <name evidence="2" type="ORF">FKW44_019511</name>
</gene>
<dbReference type="Proteomes" id="UP000595437">
    <property type="component" value="Chromosome 13"/>
</dbReference>
<evidence type="ECO:0000313" key="2">
    <source>
        <dbReference type="EMBL" id="QQP38821.1"/>
    </source>
</evidence>
<dbReference type="AlphaFoldDB" id="A0A7T8GWG3"/>
<sequence length="51" mass="6154">YGPAAPDDGEIPDVRKRRKRKMTRRRRSTKRRSCKLFPRPDLKNHLCTYIL</sequence>
<reference evidence="3" key="1">
    <citation type="submission" date="2021-01" db="EMBL/GenBank/DDBJ databases">
        <title>Caligus Genome Assembly.</title>
        <authorList>
            <person name="Gallardo-Escarate C."/>
        </authorList>
    </citation>
    <scope>NUCLEOTIDE SEQUENCE [LARGE SCALE GENOMIC DNA]</scope>
</reference>
<evidence type="ECO:0000313" key="3">
    <source>
        <dbReference type="Proteomes" id="UP000595437"/>
    </source>
</evidence>
<keyword evidence="3" id="KW-1185">Reference proteome</keyword>
<feature type="region of interest" description="Disordered" evidence="1">
    <location>
        <begin position="1"/>
        <end position="33"/>
    </location>
</feature>
<evidence type="ECO:0000256" key="1">
    <source>
        <dbReference type="SAM" id="MobiDB-lite"/>
    </source>
</evidence>
<feature type="compositionally biased region" description="Basic residues" evidence="1">
    <location>
        <begin position="15"/>
        <end position="33"/>
    </location>
</feature>
<feature type="non-terminal residue" evidence="2">
    <location>
        <position position="1"/>
    </location>
</feature>
<name>A0A7T8GWG3_CALRO</name>
<organism evidence="2 3">
    <name type="scientific">Caligus rogercresseyi</name>
    <name type="common">Sea louse</name>
    <dbReference type="NCBI Taxonomy" id="217165"/>
    <lineage>
        <taxon>Eukaryota</taxon>
        <taxon>Metazoa</taxon>
        <taxon>Ecdysozoa</taxon>
        <taxon>Arthropoda</taxon>
        <taxon>Crustacea</taxon>
        <taxon>Multicrustacea</taxon>
        <taxon>Hexanauplia</taxon>
        <taxon>Copepoda</taxon>
        <taxon>Siphonostomatoida</taxon>
        <taxon>Caligidae</taxon>
        <taxon>Caligus</taxon>
    </lineage>
</organism>
<proteinExistence type="predicted"/>
<dbReference type="EMBL" id="CP045902">
    <property type="protein sequence ID" value="QQP38821.1"/>
    <property type="molecule type" value="Genomic_DNA"/>
</dbReference>
<accession>A0A7T8GWG3</accession>
<protein>
    <submittedName>
        <fullName evidence="2">Uncharacterized protein</fullName>
    </submittedName>
</protein>